<organism evidence="3 4">
    <name type="scientific">Rotaria magnacalcarata</name>
    <dbReference type="NCBI Taxonomy" id="392030"/>
    <lineage>
        <taxon>Eukaryota</taxon>
        <taxon>Metazoa</taxon>
        <taxon>Spiralia</taxon>
        <taxon>Gnathifera</taxon>
        <taxon>Rotifera</taxon>
        <taxon>Eurotatoria</taxon>
        <taxon>Bdelloidea</taxon>
        <taxon>Philodinida</taxon>
        <taxon>Philodinidae</taxon>
        <taxon>Rotaria</taxon>
    </lineage>
</organism>
<proteinExistence type="predicted"/>
<dbReference type="EMBL" id="CAJNOV010000095">
    <property type="protein sequence ID" value="CAF0981228.1"/>
    <property type="molecule type" value="Genomic_DNA"/>
</dbReference>
<keyword evidence="2" id="KW-1133">Transmembrane helix</keyword>
<feature type="region of interest" description="Disordered" evidence="1">
    <location>
        <begin position="400"/>
        <end position="424"/>
    </location>
</feature>
<reference evidence="3" key="1">
    <citation type="submission" date="2021-02" db="EMBL/GenBank/DDBJ databases">
        <authorList>
            <person name="Nowell W R."/>
        </authorList>
    </citation>
    <scope>NUCLEOTIDE SEQUENCE</scope>
</reference>
<evidence type="ECO:0000313" key="4">
    <source>
        <dbReference type="Proteomes" id="UP000663855"/>
    </source>
</evidence>
<dbReference type="Proteomes" id="UP000663855">
    <property type="component" value="Unassembled WGS sequence"/>
</dbReference>
<protein>
    <submittedName>
        <fullName evidence="3">Uncharacterized protein</fullName>
    </submittedName>
</protein>
<evidence type="ECO:0000256" key="2">
    <source>
        <dbReference type="SAM" id="Phobius"/>
    </source>
</evidence>
<keyword evidence="2" id="KW-0812">Transmembrane</keyword>
<accession>A0A814FH02</accession>
<sequence>MTFLLNEISKKNNNIPVLLNDAQQPISFSELEQNICPLSSCCWANSTVKNFHLELSIETKLKRINSSPYPHIPASYYVDFNEPRDIKIYVFDADNDEIVCERFNDDLGGFLTVHPDANCKLTYQKNRLGKQFGQFWLMDRNNDQILSRSLISIQIHVLKDIICNVQPEIVVENKADHSNISTIKIKQSVNLTVNLNPNCLLIEPQDQTITELTTLCTNNQPIVSANGGIEVIFQCSPDLCEKYQICFVGEFSRKLPSTEIKCFSIQVIGTEDECTHARSNHSFLKPPNRHFVIAEPITRIQSTITSTALSKSIASKTKSTLPRSISKAPHSLESKSRRWLWVSATLMFSLFIVFIGYVGFKKKLITFMRHSLDSDGFRLSSRSDSSTTITSDVVPIYPSSKQINASPDHHSPYDDSSGSPKRVKIRAQHIRLGALDEED</sequence>
<feature type="transmembrane region" description="Helical" evidence="2">
    <location>
        <begin position="339"/>
        <end position="360"/>
    </location>
</feature>
<gene>
    <name evidence="3" type="ORF">CJN711_LOCUS1364</name>
</gene>
<keyword evidence="2" id="KW-0472">Membrane</keyword>
<name>A0A814FH02_9BILA</name>
<evidence type="ECO:0000313" key="3">
    <source>
        <dbReference type="EMBL" id="CAF0981228.1"/>
    </source>
</evidence>
<comment type="caution">
    <text evidence="3">The sequence shown here is derived from an EMBL/GenBank/DDBJ whole genome shotgun (WGS) entry which is preliminary data.</text>
</comment>
<dbReference type="AlphaFoldDB" id="A0A814FH02"/>
<evidence type="ECO:0000256" key="1">
    <source>
        <dbReference type="SAM" id="MobiDB-lite"/>
    </source>
</evidence>